<organism evidence="2">
    <name type="scientific">Cacopsylla melanoneura</name>
    <dbReference type="NCBI Taxonomy" id="428564"/>
    <lineage>
        <taxon>Eukaryota</taxon>
        <taxon>Metazoa</taxon>
        <taxon>Ecdysozoa</taxon>
        <taxon>Arthropoda</taxon>
        <taxon>Hexapoda</taxon>
        <taxon>Insecta</taxon>
        <taxon>Pterygota</taxon>
        <taxon>Neoptera</taxon>
        <taxon>Paraneoptera</taxon>
        <taxon>Hemiptera</taxon>
        <taxon>Sternorrhyncha</taxon>
        <taxon>Psylloidea</taxon>
        <taxon>Psyllidae</taxon>
        <taxon>Psyllinae</taxon>
        <taxon>Cacopsylla</taxon>
    </lineage>
</organism>
<protein>
    <submittedName>
        <fullName evidence="2">Uncharacterized protein</fullName>
    </submittedName>
</protein>
<feature type="region of interest" description="Disordered" evidence="1">
    <location>
        <begin position="413"/>
        <end position="481"/>
    </location>
</feature>
<evidence type="ECO:0000313" key="2">
    <source>
        <dbReference type="EMBL" id="CAG6723704.1"/>
    </source>
</evidence>
<reference evidence="2" key="1">
    <citation type="submission" date="2021-05" db="EMBL/GenBank/DDBJ databases">
        <authorList>
            <person name="Alioto T."/>
            <person name="Alioto T."/>
            <person name="Gomez Garrido J."/>
        </authorList>
    </citation>
    <scope>NUCLEOTIDE SEQUENCE</scope>
</reference>
<dbReference type="AlphaFoldDB" id="A0A8D8VHU3"/>
<dbReference type="EMBL" id="HBUF01077668">
    <property type="protein sequence ID" value="CAG6631686.1"/>
    <property type="molecule type" value="Transcribed_RNA"/>
</dbReference>
<proteinExistence type="predicted"/>
<sequence length="481" mass="53298">MATPATFTTLGALHDLPSNDEILDRIKSLARNFLPEGWRNWQLINSIDLDFQVDPSILNKLRFLLPTEGIAKAFDPSAAALKEHPFRDMKVKMLSWAFCRGLVFSPSTLSKQIRGSSQNHDVMGPAVTALKPSLLSREAADRVLSGTSAEPSVRRSSTESSVRMEVLEARTQRVENSLTEILTELRKKNDEEVSSYSLSDSEAEESSSPEDWIAPALWNEEEDVVVEPDLHSFSFDPCTKELEPIVPLPSSEMESLGLSCHRFGSAGWSKIPFLEAQKEIHAGGVFSRLKVNPEIDCRPSAEAELLANMDGTFGVLSHGLLLQRKFLADSINEVILKHPSAAADLRKTLSSADSPFRKTSDSLLQFVCGKRSDIILKRRKGHEAATRVSPRFLKEIPPSGGYLFEPRPLADAMKNQAGSSKPRPAGSHPYRRHFPVTKSAPSSSSNIPRKRPMEGRVHRPAKKRAMADSATKGKFPAHRRF</sequence>
<dbReference type="EMBL" id="HBUF01366249">
    <property type="protein sequence ID" value="CAG6723704.1"/>
    <property type="molecule type" value="Transcribed_RNA"/>
</dbReference>
<name>A0A8D8VHU3_9HEMI</name>
<evidence type="ECO:0000256" key="1">
    <source>
        <dbReference type="SAM" id="MobiDB-lite"/>
    </source>
</evidence>
<accession>A0A8D8VHU3</accession>